<gene>
    <name evidence="4" type="ORF">FSP39_008528</name>
</gene>
<protein>
    <recommendedName>
        <fullName evidence="3">B box-type domain-containing protein</fullName>
    </recommendedName>
</protein>
<dbReference type="Proteomes" id="UP001186944">
    <property type="component" value="Unassembled WGS sequence"/>
</dbReference>
<dbReference type="GO" id="GO:0008270">
    <property type="term" value="F:zinc ion binding"/>
    <property type="evidence" value="ECO:0007669"/>
    <property type="project" value="UniProtKB-KW"/>
</dbReference>
<keyword evidence="1" id="KW-0862">Zinc</keyword>
<evidence type="ECO:0000313" key="4">
    <source>
        <dbReference type="EMBL" id="KAK3104717.1"/>
    </source>
</evidence>
<feature type="domain" description="B box-type" evidence="3">
    <location>
        <begin position="77"/>
        <end position="117"/>
    </location>
</feature>
<feature type="coiled-coil region" evidence="2">
    <location>
        <begin position="117"/>
        <end position="206"/>
    </location>
</feature>
<dbReference type="CDD" id="cd19756">
    <property type="entry name" value="Bbox2"/>
    <property type="match status" value="1"/>
</dbReference>
<dbReference type="PANTHER" id="PTHR25462:SF291">
    <property type="entry name" value="E3 UBIQUITIN-PROTEIN LIGASE TRIM45"/>
    <property type="match status" value="1"/>
</dbReference>
<keyword evidence="2" id="KW-0175">Coiled coil</keyword>
<dbReference type="SMART" id="SM00336">
    <property type="entry name" value="BBOX"/>
    <property type="match status" value="2"/>
</dbReference>
<dbReference type="SUPFAM" id="SSF63829">
    <property type="entry name" value="Calcium-dependent phosphotriesterase"/>
    <property type="match status" value="1"/>
</dbReference>
<dbReference type="InterPro" id="IPR011042">
    <property type="entry name" value="6-blade_b-propeller_TolB-like"/>
</dbReference>
<evidence type="ECO:0000259" key="3">
    <source>
        <dbReference type="PROSITE" id="PS50119"/>
    </source>
</evidence>
<dbReference type="Gene3D" id="3.30.160.60">
    <property type="entry name" value="Classic Zinc Finger"/>
    <property type="match status" value="1"/>
</dbReference>
<dbReference type="Pfam" id="PF00643">
    <property type="entry name" value="zf-B_box"/>
    <property type="match status" value="2"/>
</dbReference>
<dbReference type="EMBL" id="VSWD01000004">
    <property type="protein sequence ID" value="KAK3104717.1"/>
    <property type="molecule type" value="Genomic_DNA"/>
</dbReference>
<reference evidence="4" key="1">
    <citation type="submission" date="2019-08" db="EMBL/GenBank/DDBJ databases">
        <title>The improved chromosome-level genome for the pearl oyster Pinctada fucata martensii using PacBio sequencing and Hi-C.</title>
        <authorList>
            <person name="Zheng Z."/>
        </authorList>
    </citation>
    <scope>NUCLEOTIDE SEQUENCE</scope>
    <source>
        <strain evidence="4">ZZ-2019</strain>
        <tissue evidence="4">Adductor muscle</tissue>
    </source>
</reference>
<dbReference type="Gene3D" id="2.120.10.30">
    <property type="entry name" value="TolB, C-terminal domain"/>
    <property type="match status" value="1"/>
</dbReference>
<dbReference type="AlphaFoldDB" id="A0AA88YGZ2"/>
<keyword evidence="5" id="KW-1185">Reference proteome</keyword>
<dbReference type="PANTHER" id="PTHR25462">
    <property type="entry name" value="BONUS, ISOFORM C-RELATED"/>
    <property type="match status" value="1"/>
</dbReference>
<dbReference type="PROSITE" id="PS50119">
    <property type="entry name" value="ZF_BBOX"/>
    <property type="match status" value="2"/>
</dbReference>
<feature type="domain" description="B box-type" evidence="3">
    <location>
        <begin position="25"/>
        <end position="67"/>
    </location>
</feature>
<accession>A0AA88YGZ2</accession>
<sequence length="555" mass="62814">MSKQDNKMAFASSKMGAQEAIIKPCDLCEEDENVNWFCKDCDQSLCDRCKRSHLRSNISKSHIVLSISEGFTMGKMNISNMCRVHDEPFQFFCKTCDRNICAKCLSTKHKKHDFIDLRDLQSEVQKQLDDVIKEKEDEVQKMTKAHDDLDQHENESENYLKEKYASIDVNVKAIQKAAAEEGEKMKQSLHEKIEQHDKEVKEGKQKIQGQTKVHRNEIHTVQQKLRLQTASSCNNFVKESKSKLQSLRFLSITIPDISQLFAEGRVDRNQIRQMIGNIGKMDEVSVTQDSKGNDETTTTGNVLSQLEIIRTLKLNKIEGCYMYCMCVSPDGSIWIGGYGYVYKMSSDCSTVLYQIPARYPRWPCQYISCLQSGDAVSYGVSSSIDRFTSDGRKVDFTDLSPRRTYDIAVNNHDEVVVNVSKKSLIIFSNNGKQLREINVNGGIKTFCINRNGNFIIAHPKSSNISVVEGTSGKVIATWSVSTPDIARLTCDGYGNFLATNMKKNVYYFRQNGDVEKTLTVDCDAIKGICLNGEGHLLILVRENGEYKILVAKYLA</sequence>
<comment type="caution">
    <text evidence="4">The sequence shown here is derived from an EMBL/GenBank/DDBJ whole genome shotgun (WGS) entry which is preliminary data.</text>
</comment>
<evidence type="ECO:0000256" key="2">
    <source>
        <dbReference type="SAM" id="Coils"/>
    </source>
</evidence>
<keyword evidence="1" id="KW-0479">Metal-binding</keyword>
<dbReference type="Gene3D" id="4.10.830.40">
    <property type="match status" value="1"/>
</dbReference>
<organism evidence="4 5">
    <name type="scientific">Pinctada imbricata</name>
    <name type="common">Atlantic pearl-oyster</name>
    <name type="synonym">Pinctada martensii</name>
    <dbReference type="NCBI Taxonomy" id="66713"/>
    <lineage>
        <taxon>Eukaryota</taxon>
        <taxon>Metazoa</taxon>
        <taxon>Spiralia</taxon>
        <taxon>Lophotrochozoa</taxon>
        <taxon>Mollusca</taxon>
        <taxon>Bivalvia</taxon>
        <taxon>Autobranchia</taxon>
        <taxon>Pteriomorphia</taxon>
        <taxon>Pterioida</taxon>
        <taxon>Pterioidea</taxon>
        <taxon>Pteriidae</taxon>
        <taxon>Pinctada</taxon>
    </lineage>
</organism>
<proteinExistence type="predicted"/>
<evidence type="ECO:0000256" key="1">
    <source>
        <dbReference type="PROSITE-ProRule" id="PRU00024"/>
    </source>
</evidence>
<evidence type="ECO:0000313" key="5">
    <source>
        <dbReference type="Proteomes" id="UP001186944"/>
    </source>
</evidence>
<name>A0AA88YGZ2_PINIB</name>
<dbReference type="GO" id="GO:0061630">
    <property type="term" value="F:ubiquitin protein ligase activity"/>
    <property type="evidence" value="ECO:0007669"/>
    <property type="project" value="TreeGrafter"/>
</dbReference>
<dbReference type="SUPFAM" id="SSF57845">
    <property type="entry name" value="B-box zinc-binding domain"/>
    <property type="match status" value="1"/>
</dbReference>
<dbReference type="InterPro" id="IPR000315">
    <property type="entry name" value="Znf_B-box"/>
</dbReference>
<dbReference type="InterPro" id="IPR047153">
    <property type="entry name" value="TRIM45/56/19-like"/>
</dbReference>
<keyword evidence="1" id="KW-0863">Zinc-finger</keyword>